<dbReference type="AlphaFoldDB" id="A0A0B7K0C8"/>
<reference evidence="1" key="1">
    <citation type="submission" date="2015-01" db="EMBL/GenBank/DDBJ databases">
        <authorList>
            <person name="Durling Mikael"/>
        </authorList>
    </citation>
    <scope>NUCLEOTIDE SEQUENCE</scope>
</reference>
<protein>
    <recommendedName>
        <fullName evidence="2">AMP-dependent synthetase/ligase domain-containing protein</fullName>
    </recommendedName>
</protein>
<gene>
    <name evidence="1" type="ORF">BN869_000006841_1</name>
</gene>
<evidence type="ECO:0000313" key="1">
    <source>
        <dbReference type="EMBL" id="CEO50783.1"/>
    </source>
</evidence>
<dbReference type="EMBL" id="CDPU01000020">
    <property type="protein sequence ID" value="CEO50783.1"/>
    <property type="molecule type" value="Genomic_DNA"/>
</dbReference>
<proteinExistence type="predicted"/>
<evidence type="ECO:0008006" key="2">
    <source>
        <dbReference type="Google" id="ProtNLM"/>
    </source>
</evidence>
<name>A0A0B7K0C8_BIOOC</name>
<organism evidence="1">
    <name type="scientific">Bionectria ochroleuca</name>
    <name type="common">Gliocladium roseum</name>
    <dbReference type="NCBI Taxonomy" id="29856"/>
    <lineage>
        <taxon>Eukaryota</taxon>
        <taxon>Fungi</taxon>
        <taxon>Dikarya</taxon>
        <taxon>Ascomycota</taxon>
        <taxon>Pezizomycotina</taxon>
        <taxon>Sordariomycetes</taxon>
        <taxon>Hypocreomycetidae</taxon>
        <taxon>Hypocreales</taxon>
        <taxon>Bionectriaceae</taxon>
        <taxon>Clonostachys</taxon>
    </lineage>
</organism>
<dbReference type="InterPro" id="IPR042099">
    <property type="entry name" value="ANL_N_sf"/>
</dbReference>
<sequence length="382" mass="42334">MAPELKTHLTALVETAARTPSLPAVKNPKWSKQGVFEGWETITYAQHQENIERAARYWSNEFSNQGLKQRDTIAIWAGYIPVAISLRLTSISLVSDLVQKAGAKAIIYEESVFPDLDMNVICLPAVDILSVQVDNLPLPELWVPTDNDDIILNYHSTGSTSGIPKLVPVTARWLDFGLEKLDCCLKDDPISEKQQVLAINGSFCHLSGTLCAMGSHRLGHCVVISQAIPPTQEEITTLVNEHGLTRLFMFASFVTGMVRKSRDFHTGDLFVEPAPGHYVYKGRNDDWIKMMVPLRCDTKSIEDNVMDLCGTDLVSAAVCVGTGRPSPVLLVEPLTDATSDASVNEEILRRITPFHQRRTAKGGFQRQAVERTFKVALDKLFA</sequence>
<dbReference type="Gene3D" id="3.40.50.12780">
    <property type="entry name" value="N-terminal domain of ligase-like"/>
    <property type="match status" value="1"/>
</dbReference>
<dbReference type="SUPFAM" id="SSF56801">
    <property type="entry name" value="Acetyl-CoA synthetase-like"/>
    <property type="match status" value="1"/>
</dbReference>
<accession>A0A0B7K0C8</accession>